<feature type="region of interest" description="Disordered" evidence="1">
    <location>
        <begin position="413"/>
        <end position="580"/>
    </location>
</feature>
<comment type="caution">
    <text evidence="2">The sequence shown here is derived from an EMBL/GenBank/DDBJ whole genome shotgun (WGS) entry which is preliminary data.</text>
</comment>
<feature type="region of interest" description="Disordered" evidence="1">
    <location>
        <begin position="1"/>
        <end position="64"/>
    </location>
</feature>
<feature type="compositionally biased region" description="Pro residues" evidence="1">
    <location>
        <begin position="151"/>
        <end position="170"/>
    </location>
</feature>
<dbReference type="EMBL" id="JRHA01000003">
    <property type="protein sequence ID" value="PQK11524.1"/>
    <property type="molecule type" value="Genomic_DNA"/>
</dbReference>
<dbReference type="OrthoDB" id="3870679at2759"/>
<feature type="compositionally biased region" description="Basic and acidic residues" evidence="1">
    <location>
        <begin position="592"/>
        <end position="605"/>
    </location>
</feature>
<feature type="compositionally biased region" description="Low complexity" evidence="1">
    <location>
        <begin position="79"/>
        <end position="91"/>
    </location>
</feature>
<feature type="compositionally biased region" description="Low complexity" evidence="1">
    <location>
        <begin position="354"/>
        <end position="387"/>
    </location>
</feature>
<dbReference type="AlphaFoldDB" id="A0A2S7Y655"/>
<proteinExistence type="predicted"/>
<feature type="region of interest" description="Disordered" evidence="1">
    <location>
        <begin position="840"/>
        <end position="866"/>
    </location>
</feature>
<feature type="compositionally biased region" description="Polar residues" evidence="1">
    <location>
        <begin position="973"/>
        <end position="988"/>
    </location>
</feature>
<reference evidence="2 3" key="1">
    <citation type="submission" date="2016-07" db="EMBL/GenBank/DDBJ databases">
        <title>Comparative genomics of the entomopathogenic fungus Beauveria bassiana.</title>
        <authorList>
            <person name="Valero Jimenez C.A."/>
            <person name="Zwaan B.J."/>
            <person name="Van Kan J.A."/>
            <person name="Takken W."/>
            <person name="Debets A.J."/>
            <person name="Schoustra S.E."/>
            <person name="Koenraadt C.J."/>
        </authorList>
    </citation>
    <scope>NUCLEOTIDE SEQUENCE [LARGE SCALE GENOMIC DNA]</scope>
    <source>
        <strain evidence="2 3">ARSEF 8028</strain>
    </source>
</reference>
<feature type="compositionally biased region" description="Basic and acidic residues" evidence="1">
    <location>
        <begin position="285"/>
        <end position="298"/>
    </location>
</feature>
<evidence type="ECO:0000256" key="1">
    <source>
        <dbReference type="SAM" id="MobiDB-lite"/>
    </source>
</evidence>
<feature type="region of interest" description="Disordered" evidence="1">
    <location>
        <begin position="280"/>
        <end position="319"/>
    </location>
</feature>
<feature type="compositionally biased region" description="Low complexity" evidence="1">
    <location>
        <begin position="217"/>
        <end position="231"/>
    </location>
</feature>
<feature type="compositionally biased region" description="Basic and acidic residues" evidence="1">
    <location>
        <begin position="422"/>
        <end position="435"/>
    </location>
</feature>
<name>A0A2S7Y655_BEABA</name>
<feature type="region of interest" description="Disordered" evidence="1">
    <location>
        <begin position="721"/>
        <end position="826"/>
    </location>
</feature>
<feature type="region of interest" description="Disordered" evidence="1">
    <location>
        <begin position="964"/>
        <end position="989"/>
    </location>
</feature>
<organism evidence="2 3">
    <name type="scientific">Beauveria bassiana</name>
    <name type="common">White muscardine disease fungus</name>
    <name type="synonym">Tritirachium shiotae</name>
    <dbReference type="NCBI Taxonomy" id="176275"/>
    <lineage>
        <taxon>Eukaryota</taxon>
        <taxon>Fungi</taxon>
        <taxon>Dikarya</taxon>
        <taxon>Ascomycota</taxon>
        <taxon>Pezizomycotina</taxon>
        <taxon>Sordariomycetes</taxon>
        <taxon>Hypocreomycetidae</taxon>
        <taxon>Hypocreales</taxon>
        <taxon>Cordycipitaceae</taxon>
        <taxon>Beauveria</taxon>
    </lineage>
</organism>
<feature type="compositionally biased region" description="Low complexity" evidence="1">
    <location>
        <begin position="55"/>
        <end position="64"/>
    </location>
</feature>
<feature type="compositionally biased region" description="Basic and acidic residues" evidence="1">
    <location>
        <begin position="852"/>
        <end position="866"/>
    </location>
</feature>
<accession>A0A2S7Y655</accession>
<feature type="compositionally biased region" description="Polar residues" evidence="1">
    <location>
        <begin position="560"/>
        <end position="580"/>
    </location>
</feature>
<evidence type="ECO:0000313" key="3">
    <source>
        <dbReference type="Proteomes" id="UP000237441"/>
    </source>
</evidence>
<feature type="region of interest" description="Disordered" evidence="1">
    <location>
        <begin position="1053"/>
        <end position="1078"/>
    </location>
</feature>
<protein>
    <submittedName>
        <fullName evidence="2">Uncharacterized protein</fullName>
    </submittedName>
</protein>
<feature type="region of interest" description="Disordered" evidence="1">
    <location>
        <begin position="79"/>
        <end position="259"/>
    </location>
</feature>
<sequence length="1078" mass="118447">MPSMLATASLAPSPKIMGSSTEHTYRALSDPLVPSPRQFKKHKSLPRPPNDIDLAPDAAASRAASHAYHLVLDASYALSSSATHSSPAAAAQTLKQTSRRLASSSSAGPDPPPTPPAHSRASSSGHPTLDPSPTTTEPPRSHPPLALRKPPVTPPDQRSPPTPDVTPPQPKTALKFVRQPRWEQSPPGATPTDSRNDSFKTAQEEQFSSEEDHARTVSKSRTTSARTSQATILRIPEMPAPAPVQPQPLSAAPESAPVSAHQLTPRTMNAFHQFDGEWNSARQLMSDRNHEHQQDGKRSQVVVSKRKRPLPKTPVVTPSPVAKREVVEDHVVTPTAATRAARHIQVRDNAVVEASPVSSSLRSTSETSASVDARRSSATSARSSSSAVVEVLVMNGPAQPPQRRQTLRHVKKHTLLRQPPHVPDRSSGDSFEGHRRLPQPQRKRLESPVSRDRSRPPSTQVTSNHSIGDNRARREIWSNGGIPVIVVPDRRSSNRSKSREPSLRSTSSRRSKRSASVGSPQRPRGSLDTSRPESLSRGRISASTAGDERTMEFAPAIPPRSSSLSAPTSRNVSRTNSLTAESIRAHNALQQRGDEAKSAQAVKTERRMGEAFPFLGPAPASISPEKPTEAHFNRDIPLSPPLDQLPAEDGMSAKKYSSRNTPFSVASVATTGTAPEVSEAFAIHMYPHQNSSVVMVNHSARPSDASSAARAELLPQLVPTITTTDTQDEPPVTPPEQPIKAEDVDSPLRNPRAPPEPPTHLPVLNLIPATPSGATPADESDKRLGNMFETSPPRRESLLKRAFSRRRRNSLDYPPTTSKPAGRLTRSFSLSRSLGLDSKLRPGFEADIDGELSPREASESPVEREKLHPLWRPQYDDEECEFGDSCPHHSKRDTIYRYPPVDNRLRPPKRSLSARVKTTFAILPTRDERQYPAEESTSWPERRTIQRTPSGNLRVMQRRNSLDSLPMSPRLNRGQTEPLRSSVGTEQTRPFWRPGALRRAETVDTGTGRRTRRFSLSDRLEDFPGIPRILNEKRREKRTQELRQMISAPTNVRDGVGEVIRRGNGGTREPFQANHSSF</sequence>
<feature type="region of interest" description="Disordered" evidence="1">
    <location>
        <begin position="352"/>
        <end position="387"/>
    </location>
</feature>
<feature type="region of interest" description="Disordered" evidence="1">
    <location>
        <begin position="586"/>
        <end position="605"/>
    </location>
</feature>
<gene>
    <name evidence="2" type="ORF">BB8028_0003g01490</name>
</gene>
<dbReference type="Proteomes" id="UP000237441">
    <property type="component" value="Unassembled WGS sequence"/>
</dbReference>
<feature type="compositionally biased region" description="Basic and acidic residues" evidence="1">
    <location>
        <begin position="488"/>
        <end position="502"/>
    </location>
</feature>
<evidence type="ECO:0000313" key="2">
    <source>
        <dbReference type="EMBL" id="PQK11524.1"/>
    </source>
</evidence>
<feature type="compositionally biased region" description="Basic and acidic residues" evidence="1">
    <location>
        <begin position="443"/>
        <end position="455"/>
    </location>
</feature>